<evidence type="ECO:0000313" key="5">
    <source>
        <dbReference type="EMBL" id="MPN03950.1"/>
    </source>
</evidence>
<dbReference type="PANTHER" id="PTHR36511">
    <property type="entry name" value="MERR FAMILY BACTERIAL REGULATORY PROTEIN"/>
    <property type="match status" value="1"/>
</dbReference>
<dbReference type="InterPro" id="IPR001387">
    <property type="entry name" value="Cro/C1-type_HTH"/>
</dbReference>
<keyword evidence="2" id="KW-0238">DNA-binding</keyword>
<sequence>MSLYESLVGGLNEAINHENGNKKLQTNVMTIAALEEYSSISIKKIRNATGLSQSMFAAAMGVSKKTVEAWEKGRNMPSGTAMRILKLIEKDPKFFHKNKIINTNLVSGNDDVTSLSRDETVSNSNNVIIVDFIPDKPQKGYEVYSTPFVCAK</sequence>
<protein>
    <recommendedName>
        <fullName evidence="4">HTH cro/C1-type domain-containing protein</fullName>
    </recommendedName>
</protein>
<organism evidence="5">
    <name type="scientific">bioreactor metagenome</name>
    <dbReference type="NCBI Taxonomy" id="1076179"/>
    <lineage>
        <taxon>unclassified sequences</taxon>
        <taxon>metagenomes</taxon>
        <taxon>ecological metagenomes</taxon>
    </lineage>
</organism>
<comment type="caution">
    <text evidence="5">The sequence shown here is derived from an EMBL/GenBank/DDBJ whole genome shotgun (WGS) entry which is preliminary data.</text>
</comment>
<dbReference type="SUPFAM" id="SSF47413">
    <property type="entry name" value="lambda repressor-like DNA-binding domains"/>
    <property type="match status" value="1"/>
</dbReference>
<keyword evidence="1" id="KW-0805">Transcription regulation</keyword>
<dbReference type="SMART" id="SM00530">
    <property type="entry name" value="HTH_XRE"/>
    <property type="match status" value="1"/>
</dbReference>
<dbReference type="PANTHER" id="PTHR36511:SF3">
    <property type="entry name" value="ANTITOXIN HIGA-2"/>
    <property type="match status" value="1"/>
</dbReference>
<dbReference type="EMBL" id="VSSQ01049867">
    <property type="protein sequence ID" value="MPN03950.1"/>
    <property type="molecule type" value="Genomic_DNA"/>
</dbReference>
<proteinExistence type="predicted"/>
<dbReference type="InterPro" id="IPR010982">
    <property type="entry name" value="Lambda_DNA-bd_dom_sf"/>
</dbReference>
<dbReference type="InterPro" id="IPR052359">
    <property type="entry name" value="HTH-type_reg/antitoxin"/>
</dbReference>
<gene>
    <name evidence="5" type="ORF">SDC9_151185</name>
</gene>
<evidence type="ECO:0000259" key="4">
    <source>
        <dbReference type="PROSITE" id="PS50943"/>
    </source>
</evidence>
<feature type="domain" description="HTH cro/C1-type" evidence="4">
    <location>
        <begin position="42"/>
        <end position="95"/>
    </location>
</feature>
<keyword evidence="3" id="KW-0804">Transcription</keyword>
<dbReference type="Pfam" id="PF01381">
    <property type="entry name" value="HTH_3"/>
    <property type="match status" value="1"/>
</dbReference>
<evidence type="ECO:0000256" key="1">
    <source>
        <dbReference type="ARBA" id="ARBA00023015"/>
    </source>
</evidence>
<dbReference type="CDD" id="cd00093">
    <property type="entry name" value="HTH_XRE"/>
    <property type="match status" value="1"/>
</dbReference>
<evidence type="ECO:0000256" key="3">
    <source>
        <dbReference type="ARBA" id="ARBA00023163"/>
    </source>
</evidence>
<name>A0A645ERF9_9ZZZZ</name>
<dbReference type="PROSITE" id="PS50943">
    <property type="entry name" value="HTH_CROC1"/>
    <property type="match status" value="1"/>
</dbReference>
<dbReference type="Gene3D" id="1.10.260.40">
    <property type="entry name" value="lambda repressor-like DNA-binding domains"/>
    <property type="match status" value="1"/>
</dbReference>
<accession>A0A645ERF9</accession>
<reference evidence="5" key="1">
    <citation type="submission" date="2019-08" db="EMBL/GenBank/DDBJ databases">
        <authorList>
            <person name="Kucharzyk K."/>
            <person name="Murdoch R.W."/>
            <person name="Higgins S."/>
            <person name="Loffler F."/>
        </authorList>
    </citation>
    <scope>NUCLEOTIDE SEQUENCE</scope>
</reference>
<dbReference type="AlphaFoldDB" id="A0A645ERF9"/>
<dbReference type="GO" id="GO:0003677">
    <property type="term" value="F:DNA binding"/>
    <property type="evidence" value="ECO:0007669"/>
    <property type="project" value="UniProtKB-KW"/>
</dbReference>
<evidence type="ECO:0000256" key="2">
    <source>
        <dbReference type="ARBA" id="ARBA00023125"/>
    </source>
</evidence>